<dbReference type="InterPro" id="IPR022551">
    <property type="entry name" value="BrxC"/>
</dbReference>
<reference evidence="2" key="1">
    <citation type="journal article" date="2019" name="Int. J. Syst. Evol. Microbiol.">
        <title>The Global Catalogue of Microorganisms (GCM) 10K type strain sequencing project: providing services to taxonomists for standard genome sequencing and annotation.</title>
        <authorList>
            <consortium name="The Broad Institute Genomics Platform"/>
            <consortium name="The Broad Institute Genome Sequencing Center for Infectious Disease"/>
            <person name="Wu L."/>
            <person name="Ma J."/>
        </authorList>
    </citation>
    <scope>NUCLEOTIDE SEQUENCE [LARGE SCALE GENOMIC DNA]</scope>
    <source>
        <strain evidence="2">CGMCC 4.1621</strain>
    </source>
</reference>
<evidence type="ECO:0000313" key="2">
    <source>
        <dbReference type="Proteomes" id="UP001596410"/>
    </source>
</evidence>
<organism evidence="1 2">
    <name type="scientific">Halobacillus seohaensis</name>
    <dbReference type="NCBI Taxonomy" id="447421"/>
    <lineage>
        <taxon>Bacteria</taxon>
        <taxon>Bacillati</taxon>
        <taxon>Bacillota</taxon>
        <taxon>Bacilli</taxon>
        <taxon>Bacillales</taxon>
        <taxon>Bacillaceae</taxon>
        <taxon>Halobacillus</taxon>
    </lineage>
</organism>
<name>A0ABW2EJE1_9BACI</name>
<dbReference type="EMBL" id="JBHSZV010000014">
    <property type="protein sequence ID" value="MFC7061493.1"/>
    <property type="molecule type" value="Genomic_DNA"/>
</dbReference>
<dbReference type="Proteomes" id="UP001596410">
    <property type="component" value="Unassembled WGS sequence"/>
</dbReference>
<evidence type="ECO:0000313" key="1">
    <source>
        <dbReference type="EMBL" id="MFC7061493.1"/>
    </source>
</evidence>
<dbReference type="RefSeq" id="WP_204707477.1">
    <property type="nucleotide sequence ID" value="NZ_JBHSZV010000014.1"/>
</dbReference>
<sequence>MVNLINNVDDFDEVLKRETAFFLLKHSLTCPISATAKEQYDEFSEKSDIPCFTLYVQDSRELSHYIAENYKVRHESPQALLFQNNRVKWHDSHSKIKVSNLKDATNK</sequence>
<dbReference type="Gene3D" id="3.40.30.10">
    <property type="entry name" value="Glutaredoxin"/>
    <property type="match status" value="1"/>
</dbReference>
<accession>A0ABW2EJE1</accession>
<dbReference type="Pfam" id="PF11009">
    <property type="entry name" value="BrxC"/>
    <property type="match status" value="1"/>
</dbReference>
<comment type="caution">
    <text evidence="1">The sequence shown here is derived from an EMBL/GenBank/DDBJ whole genome shotgun (WGS) entry which is preliminary data.</text>
</comment>
<protein>
    <submittedName>
        <fullName evidence="1">Bacillithiol system redox-active protein YtxJ</fullName>
    </submittedName>
</protein>
<gene>
    <name evidence="1" type="primary">ytxJ</name>
    <name evidence="1" type="ORF">ACFQIC_06415</name>
</gene>
<dbReference type="NCBIfam" id="TIGR04019">
    <property type="entry name" value="B_thiol_YtxJ"/>
    <property type="match status" value="1"/>
</dbReference>
<proteinExistence type="predicted"/>
<keyword evidence="2" id="KW-1185">Reference proteome</keyword>